<dbReference type="InterPro" id="IPR054696">
    <property type="entry name" value="GTP-eEF1A_C"/>
</dbReference>
<keyword evidence="2 8" id="KW-0808">Transferase</keyword>
<dbReference type="SUPFAM" id="SSF50465">
    <property type="entry name" value="EF-Tu/eEF-1alpha/eIF2-gamma C-terminal domain"/>
    <property type="match status" value="1"/>
</dbReference>
<dbReference type="Gene3D" id="2.40.30.10">
    <property type="entry name" value="Translation factors"/>
    <property type="match status" value="2"/>
</dbReference>
<proteinExistence type="predicted"/>
<dbReference type="InterPro" id="IPR005225">
    <property type="entry name" value="Small_GTP-bd"/>
</dbReference>
<dbReference type="CDD" id="cd04095">
    <property type="entry name" value="CysN_NoDQ_III"/>
    <property type="match status" value="1"/>
</dbReference>
<dbReference type="PROSITE" id="PS51722">
    <property type="entry name" value="G_TR_2"/>
    <property type="match status" value="1"/>
</dbReference>
<dbReference type="SUPFAM" id="SSF52540">
    <property type="entry name" value="P-loop containing nucleoside triphosphate hydrolases"/>
    <property type="match status" value="1"/>
</dbReference>
<dbReference type="InterPro" id="IPR009001">
    <property type="entry name" value="Transl_elong_EF1A/Init_IF2_C"/>
</dbReference>
<keyword evidence="9" id="KW-1185">Reference proteome</keyword>
<dbReference type="PANTHER" id="PTHR23115">
    <property type="entry name" value="TRANSLATION FACTOR"/>
    <property type="match status" value="1"/>
</dbReference>
<dbReference type="STRING" id="1563681.BFP71_08065"/>
<dbReference type="SUPFAM" id="SSF50447">
    <property type="entry name" value="Translation proteins"/>
    <property type="match status" value="1"/>
</dbReference>
<dbReference type="EMBL" id="MDGQ01000005">
    <property type="protein sequence ID" value="OEJ99524.1"/>
    <property type="molecule type" value="Genomic_DNA"/>
</dbReference>
<dbReference type="Proteomes" id="UP000095552">
    <property type="component" value="Unassembled WGS sequence"/>
</dbReference>
<dbReference type="EC" id="2.7.7.4" evidence="1"/>
<dbReference type="InterPro" id="IPR050100">
    <property type="entry name" value="TRAFAC_GTPase_members"/>
</dbReference>
<dbReference type="Gene3D" id="3.40.50.300">
    <property type="entry name" value="P-loop containing nucleotide triphosphate hydrolases"/>
    <property type="match status" value="1"/>
</dbReference>
<comment type="caution">
    <text evidence="8">The sequence shown here is derived from an EMBL/GenBank/DDBJ whole genome shotgun (WGS) entry which is preliminary data.</text>
</comment>
<dbReference type="InterPro" id="IPR044138">
    <property type="entry name" value="CysN_II"/>
</dbReference>
<dbReference type="GO" id="GO:0006790">
    <property type="term" value="P:sulfur compound metabolic process"/>
    <property type="evidence" value="ECO:0007669"/>
    <property type="project" value="InterPro"/>
</dbReference>
<dbReference type="GO" id="GO:0003924">
    <property type="term" value="F:GTPase activity"/>
    <property type="evidence" value="ECO:0007669"/>
    <property type="project" value="InterPro"/>
</dbReference>
<dbReference type="OrthoDB" id="9804504at2"/>
<keyword evidence="6" id="KW-0342">GTP-binding</keyword>
<dbReference type="PRINTS" id="PR00315">
    <property type="entry name" value="ELONGATNFCT"/>
</dbReference>
<sequence>MAISRNKSVLRIATAGSVDDGKSTLIGRLLYDTNSIETDKLLAIEESSRRKGLDYTDLSLLTDGLVAEREQGITIDVAHIYFSTPSRKFIIADTPGHIEYTRNMVTGASNADLSIVLVDARNGMVEQTYRHLYIAKLLKVPKIVVCVNKMDLVAYSQERFNEIVKDFHTVLDHEEFENVSVDFIPVSSLYGENIASRSNQMEWYLGDVLLTTLEAVDAQQSTDDLPARFPVQHVIRPKSDEFHDYRGYAGRVASGDFRVGDEVSVLPSGLRSKIKSLEKFDGKLNAVSASESVVLRLEDDIDVSRGDMIVKDDLPTGIKQLSADVCWMDSEPLFAGKGYRLQHGINQTRVKVSAISHKLNTSTFDKEIGVSALELNDIGKVSLKLAKPIFADSYAKNRDNGAFILIDEATNNTVGVGFVD</sequence>
<evidence type="ECO:0000256" key="3">
    <source>
        <dbReference type="ARBA" id="ARBA00022695"/>
    </source>
</evidence>
<reference evidence="8 9" key="1">
    <citation type="submission" date="2016-08" db="EMBL/GenBank/DDBJ databases">
        <title>Draft genome of Fabibacter sp. strain SK-8.</title>
        <authorList>
            <person name="Wong S.-K."/>
            <person name="Hamasaki K."/>
            <person name="Yoshizawa S."/>
        </authorList>
    </citation>
    <scope>NUCLEOTIDE SEQUENCE [LARGE SCALE GENOMIC DNA]</scope>
    <source>
        <strain evidence="8 9">SK-8</strain>
    </source>
</reference>
<dbReference type="InterPro" id="IPR000795">
    <property type="entry name" value="T_Tr_GTP-bd_dom"/>
</dbReference>
<keyword evidence="5" id="KW-0067">ATP-binding</keyword>
<name>A0A1E5SK72_9BACT</name>
<keyword evidence="3 8" id="KW-0548">Nucleotidyltransferase</keyword>
<dbReference type="GO" id="GO:0005524">
    <property type="term" value="F:ATP binding"/>
    <property type="evidence" value="ECO:0007669"/>
    <property type="project" value="UniProtKB-KW"/>
</dbReference>
<keyword evidence="4" id="KW-0547">Nucleotide-binding</keyword>
<dbReference type="InterPro" id="IPR044139">
    <property type="entry name" value="CysN_NoDQ_III"/>
</dbReference>
<evidence type="ECO:0000259" key="7">
    <source>
        <dbReference type="PROSITE" id="PS51722"/>
    </source>
</evidence>
<dbReference type="InterPro" id="IPR027417">
    <property type="entry name" value="P-loop_NTPase"/>
</dbReference>
<evidence type="ECO:0000313" key="8">
    <source>
        <dbReference type="EMBL" id="OEJ99524.1"/>
    </source>
</evidence>
<dbReference type="InterPro" id="IPR031157">
    <property type="entry name" value="G_TR_CS"/>
</dbReference>
<dbReference type="AlphaFoldDB" id="A0A1E5SK72"/>
<dbReference type="FunFam" id="3.40.50.300:FF:000119">
    <property type="entry name" value="Sulfate adenylyltransferase subunit 1"/>
    <property type="match status" value="1"/>
</dbReference>
<evidence type="ECO:0000256" key="1">
    <source>
        <dbReference type="ARBA" id="ARBA00012391"/>
    </source>
</evidence>
<dbReference type="GO" id="GO:0005525">
    <property type="term" value="F:GTP binding"/>
    <property type="evidence" value="ECO:0007669"/>
    <property type="project" value="UniProtKB-KW"/>
</dbReference>
<dbReference type="Pfam" id="PF22594">
    <property type="entry name" value="GTP-eEF1A_C"/>
    <property type="match status" value="1"/>
</dbReference>
<evidence type="ECO:0000256" key="6">
    <source>
        <dbReference type="ARBA" id="ARBA00023134"/>
    </source>
</evidence>
<protein>
    <recommendedName>
        <fullName evidence="1">sulfate adenylyltransferase</fullName>
        <ecNumber evidence="1">2.7.7.4</ecNumber>
    </recommendedName>
</protein>
<dbReference type="GO" id="GO:0004781">
    <property type="term" value="F:sulfate adenylyltransferase (ATP) activity"/>
    <property type="evidence" value="ECO:0007669"/>
    <property type="project" value="UniProtKB-EC"/>
</dbReference>
<dbReference type="InterPro" id="IPR011779">
    <property type="entry name" value="SO4_adenylTrfase_lsu"/>
</dbReference>
<evidence type="ECO:0000256" key="2">
    <source>
        <dbReference type="ARBA" id="ARBA00022679"/>
    </source>
</evidence>
<dbReference type="InterPro" id="IPR041757">
    <property type="entry name" value="CysN_GTP-bd"/>
</dbReference>
<dbReference type="CDD" id="cd04166">
    <property type="entry name" value="CysN_ATPS"/>
    <property type="match status" value="1"/>
</dbReference>
<accession>A0A1E5SK72</accession>
<dbReference type="InterPro" id="IPR009000">
    <property type="entry name" value="Transl_B-barrel_sf"/>
</dbReference>
<evidence type="ECO:0000313" key="9">
    <source>
        <dbReference type="Proteomes" id="UP000095552"/>
    </source>
</evidence>
<evidence type="ECO:0000256" key="4">
    <source>
        <dbReference type="ARBA" id="ARBA00022741"/>
    </source>
</evidence>
<dbReference type="PROSITE" id="PS00301">
    <property type="entry name" value="G_TR_1"/>
    <property type="match status" value="1"/>
</dbReference>
<feature type="domain" description="Tr-type G" evidence="7">
    <location>
        <begin position="7"/>
        <end position="210"/>
    </location>
</feature>
<dbReference type="CDD" id="cd03695">
    <property type="entry name" value="CysN_NodQ_II"/>
    <property type="match status" value="1"/>
</dbReference>
<gene>
    <name evidence="8" type="ORF">BFP71_08065</name>
</gene>
<evidence type="ECO:0000256" key="5">
    <source>
        <dbReference type="ARBA" id="ARBA00022840"/>
    </source>
</evidence>
<dbReference type="NCBIfam" id="TIGR00231">
    <property type="entry name" value="small_GTP"/>
    <property type="match status" value="1"/>
</dbReference>
<dbReference type="NCBIfam" id="TIGR02034">
    <property type="entry name" value="CysN"/>
    <property type="match status" value="1"/>
</dbReference>
<organism evidence="8 9">
    <name type="scientific">Roseivirga misakiensis</name>
    <dbReference type="NCBI Taxonomy" id="1563681"/>
    <lineage>
        <taxon>Bacteria</taxon>
        <taxon>Pseudomonadati</taxon>
        <taxon>Bacteroidota</taxon>
        <taxon>Cytophagia</taxon>
        <taxon>Cytophagales</taxon>
        <taxon>Roseivirgaceae</taxon>
        <taxon>Roseivirga</taxon>
    </lineage>
</organism>
<dbReference type="Pfam" id="PF00009">
    <property type="entry name" value="GTP_EFTU"/>
    <property type="match status" value="1"/>
</dbReference>